<dbReference type="GeneID" id="92901253"/>
<dbReference type="AlphaFoldDB" id="A0A6J5BE86"/>
<gene>
    <name evidence="1" type="ORF">LMG26845_05358</name>
</gene>
<evidence type="ECO:0000313" key="2">
    <source>
        <dbReference type="Proteomes" id="UP000507979"/>
    </source>
</evidence>
<dbReference type="Pfam" id="PF05711">
    <property type="entry name" value="TylF"/>
    <property type="match status" value="1"/>
</dbReference>
<dbReference type="InterPro" id="IPR029063">
    <property type="entry name" value="SAM-dependent_MTases_sf"/>
</dbReference>
<name>A0A6J5BE86_9BURK</name>
<dbReference type="RefSeq" id="WP_054431985.1">
    <property type="nucleotide sequence ID" value="NZ_CADIJR010000086.1"/>
</dbReference>
<dbReference type="InterPro" id="IPR008884">
    <property type="entry name" value="TylF_MeTrfase"/>
</dbReference>
<sequence>MSKNHLKTVFFGLQDPNMFYEGIQTALNGIGAVSGAYAGDNLFTYHRNLGFLEDDALMTAFGNHASTSIEQAVLWRISVVLWGVRNGLRLEGDFVECACYKGTTARIVCDAVDFSSHPDRHYYLYDLFDHDPSQPHHAMPEHSKQLFSWVTQRFADLPNVTVSQGKVPEVLHDVAPEKIAFMHLDLNNADAEIGALEILFDRMVPGAVLILDDYGWLAYRAQKDAEDPWFAKRGYRVLELPTGQGLVIK</sequence>
<dbReference type="EMBL" id="CADIJR010000086">
    <property type="protein sequence ID" value="CAB3703280.1"/>
    <property type="molecule type" value="Genomic_DNA"/>
</dbReference>
<dbReference type="Proteomes" id="UP000507979">
    <property type="component" value="Unassembled WGS sequence"/>
</dbReference>
<evidence type="ECO:0000313" key="1">
    <source>
        <dbReference type="EMBL" id="CAB3703280.1"/>
    </source>
</evidence>
<accession>A0A6J5BE86</accession>
<proteinExistence type="predicted"/>
<protein>
    <submittedName>
        <fullName evidence="1">Uncharacterized protein</fullName>
    </submittedName>
</protein>
<dbReference type="SUPFAM" id="SSF53335">
    <property type="entry name" value="S-adenosyl-L-methionine-dependent methyltransferases"/>
    <property type="match status" value="1"/>
</dbReference>
<keyword evidence="2" id="KW-1185">Reference proteome</keyword>
<dbReference type="Gene3D" id="3.40.50.150">
    <property type="entry name" value="Vaccinia Virus protein VP39"/>
    <property type="match status" value="1"/>
</dbReference>
<organism evidence="1 2">
    <name type="scientific">Achromobacter insuavis</name>
    <dbReference type="NCBI Taxonomy" id="1287735"/>
    <lineage>
        <taxon>Bacteria</taxon>
        <taxon>Pseudomonadati</taxon>
        <taxon>Pseudomonadota</taxon>
        <taxon>Betaproteobacteria</taxon>
        <taxon>Burkholderiales</taxon>
        <taxon>Alcaligenaceae</taxon>
        <taxon>Achromobacter</taxon>
    </lineage>
</organism>
<reference evidence="1 2" key="1">
    <citation type="submission" date="2020-04" db="EMBL/GenBank/DDBJ databases">
        <authorList>
            <person name="De Canck E."/>
        </authorList>
    </citation>
    <scope>NUCLEOTIDE SEQUENCE [LARGE SCALE GENOMIC DNA]</scope>
    <source>
        <strain evidence="1 2">LMG 26845</strain>
    </source>
</reference>